<evidence type="ECO:0000256" key="2">
    <source>
        <dbReference type="ARBA" id="ARBA00022741"/>
    </source>
</evidence>
<dbReference type="Proteomes" id="UP001280121">
    <property type="component" value="Unassembled WGS sequence"/>
</dbReference>
<reference evidence="8" key="1">
    <citation type="journal article" date="2023" name="Plant J.">
        <title>Genome sequences and population genomics provide insights into the demographic history, inbreeding, and mutation load of two 'living fossil' tree species of Dipteronia.</title>
        <authorList>
            <person name="Feng Y."/>
            <person name="Comes H.P."/>
            <person name="Chen J."/>
            <person name="Zhu S."/>
            <person name="Lu R."/>
            <person name="Zhang X."/>
            <person name="Li P."/>
            <person name="Qiu J."/>
            <person name="Olsen K.M."/>
            <person name="Qiu Y."/>
        </authorList>
    </citation>
    <scope>NUCLEOTIDE SEQUENCE</scope>
    <source>
        <strain evidence="8">KIB01</strain>
    </source>
</reference>
<dbReference type="GO" id="GO:0006952">
    <property type="term" value="P:defense response"/>
    <property type="evidence" value="ECO:0007669"/>
    <property type="project" value="UniProtKB-KW"/>
</dbReference>
<dbReference type="Gene3D" id="1.10.10.10">
    <property type="entry name" value="Winged helix-like DNA-binding domain superfamily/Winged helix DNA-binding domain"/>
    <property type="match status" value="1"/>
</dbReference>
<evidence type="ECO:0000256" key="4">
    <source>
        <dbReference type="ARBA" id="ARBA00022840"/>
    </source>
</evidence>
<dbReference type="GO" id="GO:0005524">
    <property type="term" value="F:ATP binding"/>
    <property type="evidence" value="ECO:0007669"/>
    <property type="project" value="UniProtKB-KW"/>
</dbReference>
<dbReference type="AlphaFoldDB" id="A0AAD9TDA5"/>
<dbReference type="Gene3D" id="1.10.8.430">
    <property type="entry name" value="Helical domain of apoptotic protease-activating factors"/>
    <property type="match status" value="1"/>
</dbReference>
<dbReference type="Gene3D" id="3.40.50.300">
    <property type="entry name" value="P-loop containing nucleotide triphosphate hydrolases"/>
    <property type="match status" value="1"/>
</dbReference>
<dbReference type="Pfam" id="PF18052">
    <property type="entry name" value="Rx_N"/>
    <property type="match status" value="1"/>
</dbReference>
<dbReference type="InterPro" id="IPR042197">
    <property type="entry name" value="Apaf_helical"/>
</dbReference>
<dbReference type="FunFam" id="1.10.10.10:FF:000322">
    <property type="entry name" value="Probable disease resistance protein At1g63360"/>
    <property type="match status" value="1"/>
</dbReference>
<protein>
    <submittedName>
        <fullName evidence="8">Uncharacterized protein</fullName>
    </submittedName>
</protein>
<dbReference type="PANTHER" id="PTHR36766:SF45">
    <property type="entry name" value="NB-ARC DOMAIN-CONTAINING PROTEIN"/>
    <property type="match status" value="1"/>
</dbReference>
<keyword evidence="2" id="KW-0547">Nucleotide-binding</keyword>
<dbReference type="Pfam" id="PF00931">
    <property type="entry name" value="NB-ARC"/>
    <property type="match status" value="1"/>
</dbReference>
<dbReference type="InterPro" id="IPR036388">
    <property type="entry name" value="WH-like_DNA-bd_sf"/>
</dbReference>
<evidence type="ECO:0000313" key="8">
    <source>
        <dbReference type="EMBL" id="KAK2633642.1"/>
    </source>
</evidence>
<evidence type="ECO:0000259" key="7">
    <source>
        <dbReference type="Pfam" id="PF23559"/>
    </source>
</evidence>
<evidence type="ECO:0000259" key="5">
    <source>
        <dbReference type="Pfam" id="PF00931"/>
    </source>
</evidence>
<keyword evidence="1" id="KW-0677">Repeat</keyword>
<evidence type="ECO:0000256" key="1">
    <source>
        <dbReference type="ARBA" id="ARBA00022737"/>
    </source>
</evidence>
<dbReference type="InterPro" id="IPR002182">
    <property type="entry name" value="NB-ARC"/>
</dbReference>
<evidence type="ECO:0000259" key="6">
    <source>
        <dbReference type="Pfam" id="PF18052"/>
    </source>
</evidence>
<dbReference type="SUPFAM" id="SSF52540">
    <property type="entry name" value="P-loop containing nucleoside triphosphate hydrolases"/>
    <property type="match status" value="1"/>
</dbReference>
<feature type="domain" description="NB-ARC" evidence="5">
    <location>
        <begin position="117"/>
        <end position="275"/>
    </location>
</feature>
<name>A0AAD9TDA5_9ROSI</name>
<dbReference type="InterPro" id="IPR041118">
    <property type="entry name" value="Rx_N"/>
</dbReference>
<gene>
    <name evidence="8" type="ORF">Ddye_032801</name>
</gene>
<dbReference type="EMBL" id="JANJYI010000025">
    <property type="protein sequence ID" value="KAK2633642.1"/>
    <property type="molecule type" value="Genomic_DNA"/>
</dbReference>
<dbReference type="PRINTS" id="PR00364">
    <property type="entry name" value="DISEASERSIST"/>
</dbReference>
<dbReference type="InterPro" id="IPR027417">
    <property type="entry name" value="P-loop_NTPase"/>
</dbReference>
<keyword evidence="9" id="KW-1185">Reference proteome</keyword>
<accession>A0AAD9TDA5</accession>
<feature type="domain" description="Disease resistance N-terminal" evidence="6">
    <location>
        <begin position="5"/>
        <end position="91"/>
    </location>
</feature>
<dbReference type="InterPro" id="IPR058922">
    <property type="entry name" value="WHD_DRP"/>
</dbReference>
<dbReference type="CDD" id="cd14798">
    <property type="entry name" value="RX-CC_like"/>
    <property type="match status" value="1"/>
</dbReference>
<sequence length="450" mass="51233">MAEAVVSTILGQLASVLHQHVEEEVRLVVGVDEEVKNLTSNFQAIGSVLEDAECKQVKEKAVGDWLEKLKDVSYDIEDVLDEWNTAIQKLRINTATENASNASKMVIKNLLLSGSSNGPTSLPTISIVGLGGIGKTTLAQQVFNDHDVTAHFDMKIWVCVSDPFDKIRIGKAILESIKKDAPTCNEFQTVLENIHESITDMKFLLVLEDVWTEDSSKWEQLKNCLKYGSKESRVLVTTRNRKVAEVMGSTNVIEVKMLSDDKCWSLFSQISFRGRNSEECQKLEDVGKRIVKKCKGLPLAVKTLAGLLCFRKTIEEWQSVLDSEMWELEEAEKKIFAPLLISYFYLPSELKRCFLYCAIFPKDYKISKDRLIKSWMAQDYLKPNQNKDMELIGKEYFEKLAMRSFFQDLTRDQGDGSIITCKMHDMVHDLAQYLIKNECFNVEVDDIGEF</sequence>
<feature type="domain" description="Disease resistance protein winged helix" evidence="7">
    <location>
        <begin position="359"/>
        <end position="431"/>
    </location>
</feature>
<evidence type="ECO:0000256" key="3">
    <source>
        <dbReference type="ARBA" id="ARBA00022821"/>
    </source>
</evidence>
<organism evidence="8 9">
    <name type="scientific">Dipteronia dyeriana</name>
    <dbReference type="NCBI Taxonomy" id="168575"/>
    <lineage>
        <taxon>Eukaryota</taxon>
        <taxon>Viridiplantae</taxon>
        <taxon>Streptophyta</taxon>
        <taxon>Embryophyta</taxon>
        <taxon>Tracheophyta</taxon>
        <taxon>Spermatophyta</taxon>
        <taxon>Magnoliopsida</taxon>
        <taxon>eudicotyledons</taxon>
        <taxon>Gunneridae</taxon>
        <taxon>Pentapetalae</taxon>
        <taxon>rosids</taxon>
        <taxon>malvids</taxon>
        <taxon>Sapindales</taxon>
        <taxon>Sapindaceae</taxon>
        <taxon>Hippocastanoideae</taxon>
        <taxon>Acereae</taxon>
        <taxon>Dipteronia</taxon>
    </lineage>
</organism>
<dbReference type="PANTHER" id="PTHR36766">
    <property type="entry name" value="PLANT BROAD-SPECTRUM MILDEW RESISTANCE PROTEIN RPW8"/>
    <property type="match status" value="1"/>
</dbReference>
<evidence type="ECO:0000313" key="9">
    <source>
        <dbReference type="Proteomes" id="UP001280121"/>
    </source>
</evidence>
<dbReference type="Pfam" id="PF23559">
    <property type="entry name" value="WHD_DRP"/>
    <property type="match status" value="1"/>
</dbReference>
<comment type="caution">
    <text evidence="8">The sequence shown here is derived from an EMBL/GenBank/DDBJ whole genome shotgun (WGS) entry which is preliminary data.</text>
</comment>
<dbReference type="InterPro" id="IPR038005">
    <property type="entry name" value="RX-like_CC"/>
</dbReference>
<dbReference type="GO" id="GO:0043531">
    <property type="term" value="F:ADP binding"/>
    <property type="evidence" value="ECO:0007669"/>
    <property type="project" value="InterPro"/>
</dbReference>
<keyword evidence="4" id="KW-0067">ATP-binding</keyword>
<keyword evidence="3" id="KW-0611">Plant defense</keyword>
<proteinExistence type="predicted"/>